<dbReference type="SFLD" id="SFLDS00019">
    <property type="entry name" value="Glutathione_Transferase_(cytos"/>
    <property type="match status" value="1"/>
</dbReference>
<dbReference type="Gene3D" id="1.20.1050.10">
    <property type="match status" value="1"/>
</dbReference>
<proteinExistence type="inferred from homology"/>
<dbReference type="InterPro" id="IPR004045">
    <property type="entry name" value="Glutathione_S-Trfase_N"/>
</dbReference>
<dbReference type="NCBIfam" id="TIGR01262">
    <property type="entry name" value="maiA"/>
    <property type="match status" value="1"/>
</dbReference>
<evidence type="ECO:0000259" key="2">
    <source>
        <dbReference type="PROSITE" id="PS50404"/>
    </source>
</evidence>
<dbReference type="Pfam" id="PF14497">
    <property type="entry name" value="GST_C_3"/>
    <property type="match status" value="1"/>
</dbReference>
<dbReference type="EC" id="5.2.1.2" evidence="4"/>
<dbReference type="RefSeq" id="WP_119770361.1">
    <property type="nucleotide sequence ID" value="NZ_QYUO01000002.1"/>
</dbReference>
<feature type="domain" description="GST N-terminal" evidence="2">
    <location>
        <begin position="1"/>
        <end position="83"/>
    </location>
</feature>
<comment type="caution">
    <text evidence="4">The sequence shown here is derived from an EMBL/GenBank/DDBJ whole genome shotgun (WGS) entry which is preliminary data.</text>
</comment>
<dbReference type="CDD" id="cd03042">
    <property type="entry name" value="GST_N_Zeta"/>
    <property type="match status" value="1"/>
</dbReference>
<dbReference type="Pfam" id="PF13409">
    <property type="entry name" value="GST_N_2"/>
    <property type="match status" value="1"/>
</dbReference>
<dbReference type="InterPro" id="IPR036249">
    <property type="entry name" value="Thioredoxin-like_sf"/>
</dbReference>
<evidence type="ECO:0000256" key="1">
    <source>
        <dbReference type="ARBA" id="ARBA00010007"/>
    </source>
</evidence>
<organism evidence="4 5">
    <name type="scientific">Noviherbaspirillum saxi</name>
    <dbReference type="NCBI Taxonomy" id="2320863"/>
    <lineage>
        <taxon>Bacteria</taxon>
        <taxon>Pseudomonadati</taxon>
        <taxon>Pseudomonadota</taxon>
        <taxon>Betaproteobacteria</taxon>
        <taxon>Burkholderiales</taxon>
        <taxon>Oxalobacteraceae</taxon>
        <taxon>Noviherbaspirillum</taxon>
    </lineage>
</organism>
<protein>
    <submittedName>
        <fullName evidence="4">Maleylacetoacetate isomerase</fullName>
        <ecNumber evidence="4">5.2.1.2</ecNumber>
    </submittedName>
</protein>
<sequence>MNLHTYFRSSASFRVRIVLNLKNQAYQAIPVHMLRDGGEQHSPAYRAINPLGLVPALETDEGPVLTQSIAICEFLEETYPEPRLLPADRFERAWVRSLCNVIACDIHPINNLRVLKYLKTELGHSEEEKTAWYRHWIVTGLEAIEKMIGDRAGQYCLGDSITLADAFLVPQVWNALRFECPLDRFPTIATVYENAMALEAVKLAQPSAQPDAE</sequence>
<evidence type="ECO:0000313" key="5">
    <source>
        <dbReference type="Proteomes" id="UP000265955"/>
    </source>
</evidence>
<dbReference type="SUPFAM" id="SSF47616">
    <property type="entry name" value="GST C-terminal domain-like"/>
    <property type="match status" value="1"/>
</dbReference>
<dbReference type="InterPro" id="IPR036282">
    <property type="entry name" value="Glutathione-S-Trfase_C_sf"/>
</dbReference>
<evidence type="ECO:0000259" key="3">
    <source>
        <dbReference type="PROSITE" id="PS50405"/>
    </source>
</evidence>
<dbReference type="PANTHER" id="PTHR42673">
    <property type="entry name" value="MALEYLACETOACETATE ISOMERASE"/>
    <property type="match status" value="1"/>
</dbReference>
<dbReference type="InterPro" id="IPR034333">
    <property type="entry name" value="GST_Zeta_N"/>
</dbReference>
<dbReference type="PROSITE" id="PS50404">
    <property type="entry name" value="GST_NTER"/>
    <property type="match status" value="1"/>
</dbReference>
<dbReference type="InterPro" id="IPR004046">
    <property type="entry name" value="GST_C"/>
</dbReference>
<comment type="similarity">
    <text evidence="1">Belongs to the GST superfamily. Zeta family.</text>
</comment>
<dbReference type="Proteomes" id="UP000265955">
    <property type="component" value="Unassembled WGS sequence"/>
</dbReference>
<dbReference type="InterPro" id="IPR040079">
    <property type="entry name" value="Glutathione_S-Trfase"/>
</dbReference>
<dbReference type="InterPro" id="IPR034330">
    <property type="entry name" value="GST_Zeta_C"/>
</dbReference>
<dbReference type="GO" id="GO:0006749">
    <property type="term" value="P:glutathione metabolic process"/>
    <property type="evidence" value="ECO:0007669"/>
    <property type="project" value="TreeGrafter"/>
</dbReference>
<dbReference type="SUPFAM" id="SSF52833">
    <property type="entry name" value="Thioredoxin-like"/>
    <property type="match status" value="1"/>
</dbReference>
<dbReference type="SFLD" id="SFLDG00358">
    <property type="entry name" value="Main_(cytGST)"/>
    <property type="match status" value="1"/>
</dbReference>
<dbReference type="InterPro" id="IPR010987">
    <property type="entry name" value="Glutathione-S-Trfase_C-like"/>
</dbReference>
<dbReference type="GO" id="GO:0006559">
    <property type="term" value="P:L-phenylalanine catabolic process"/>
    <property type="evidence" value="ECO:0007669"/>
    <property type="project" value="TreeGrafter"/>
</dbReference>
<keyword evidence="4" id="KW-0413">Isomerase</keyword>
<gene>
    <name evidence="4" type="primary">maiA</name>
    <name evidence="4" type="ORF">D3871_17315</name>
</gene>
<dbReference type="PROSITE" id="PS50405">
    <property type="entry name" value="GST_CTER"/>
    <property type="match status" value="1"/>
</dbReference>
<dbReference type="GO" id="GO:0016034">
    <property type="term" value="F:maleylacetoacetate isomerase activity"/>
    <property type="evidence" value="ECO:0007669"/>
    <property type="project" value="UniProtKB-EC"/>
</dbReference>
<evidence type="ECO:0000313" key="4">
    <source>
        <dbReference type="EMBL" id="RJF95210.1"/>
    </source>
</evidence>
<dbReference type="GO" id="GO:0005737">
    <property type="term" value="C:cytoplasm"/>
    <property type="evidence" value="ECO:0007669"/>
    <property type="project" value="InterPro"/>
</dbReference>
<dbReference type="Gene3D" id="3.40.30.10">
    <property type="entry name" value="Glutaredoxin"/>
    <property type="match status" value="1"/>
</dbReference>
<feature type="domain" description="GST C-terminal" evidence="3">
    <location>
        <begin position="88"/>
        <end position="213"/>
    </location>
</feature>
<reference evidence="5" key="1">
    <citation type="submission" date="2018-09" db="EMBL/GenBank/DDBJ databases">
        <authorList>
            <person name="Zhu H."/>
        </authorList>
    </citation>
    <scope>NUCLEOTIDE SEQUENCE [LARGE SCALE GENOMIC DNA]</scope>
    <source>
        <strain evidence="5">K1R23-30</strain>
    </source>
</reference>
<dbReference type="GO" id="GO:0004364">
    <property type="term" value="F:glutathione transferase activity"/>
    <property type="evidence" value="ECO:0007669"/>
    <property type="project" value="TreeGrafter"/>
</dbReference>
<accession>A0A3A3G4V3</accession>
<dbReference type="AlphaFoldDB" id="A0A3A3G4V3"/>
<dbReference type="InterPro" id="IPR005955">
    <property type="entry name" value="GST_Zeta"/>
</dbReference>
<keyword evidence="5" id="KW-1185">Reference proteome</keyword>
<dbReference type="CDD" id="cd03191">
    <property type="entry name" value="GST_C_Zeta"/>
    <property type="match status" value="1"/>
</dbReference>
<dbReference type="PANTHER" id="PTHR42673:SF4">
    <property type="entry name" value="MALEYLACETOACETATE ISOMERASE"/>
    <property type="match status" value="1"/>
</dbReference>
<dbReference type="EMBL" id="QYUO01000002">
    <property type="protein sequence ID" value="RJF95210.1"/>
    <property type="molecule type" value="Genomic_DNA"/>
</dbReference>
<name>A0A3A3G4V3_9BURK</name>
<dbReference type="FunFam" id="1.20.1050.10:FF:000017">
    <property type="entry name" value="Maleylacetoacetate isomerase"/>
    <property type="match status" value="1"/>
</dbReference>
<dbReference type="OrthoDB" id="509852at2"/>